<gene>
    <name evidence="1" type="ORF">SAMN05443144_1336</name>
</gene>
<protein>
    <submittedName>
        <fullName evidence="1">Uncharacterized protein</fullName>
    </submittedName>
</protein>
<proteinExistence type="predicted"/>
<name>A0A1M5KMF4_9BACT</name>
<dbReference type="EMBL" id="FQUS01000033">
    <property type="protein sequence ID" value="SHG53925.1"/>
    <property type="molecule type" value="Genomic_DNA"/>
</dbReference>
<keyword evidence="2" id="KW-1185">Reference proteome</keyword>
<organism evidence="1 2">
    <name type="scientific">Fodinibius roseus</name>
    <dbReference type="NCBI Taxonomy" id="1194090"/>
    <lineage>
        <taxon>Bacteria</taxon>
        <taxon>Pseudomonadati</taxon>
        <taxon>Balneolota</taxon>
        <taxon>Balneolia</taxon>
        <taxon>Balneolales</taxon>
        <taxon>Balneolaceae</taxon>
        <taxon>Fodinibius</taxon>
    </lineage>
</organism>
<reference evidence="1 2" key="1">
    <citation type="submission" date="2016-11" db="EMBL/GenBank/DDBJ databases">
        <authorList>
            <person name="Jaros S."/>
            <person name="Januszkiewicz K."/>
            <person name="Wedrychowicz H."/>
        </authorList>
    </citation>
    <scope>NUCLEOTIDE SEQUENCE [LARGE SCALE GENOMIC DNA]</scope>
    <source>
        <strain evidence="1 2">DSM 21986</strain>
    </source>
</reference>
<sequence>MLTFNYLDKYWSVFNKAKLAKESGINLDTLKAKFRNPPSSLSGDQIQALTKTLRSGGIKRRERVSGKEINEMAFVFNKVLAKKAGLSDKEVDKIYQGQSLSEEAEKKLGRYITQMATDITNTL</sequence>
<dbReference type="RefSeq" id="WP_073068263.1">
    <property type="nucleotide sequence ID" value="NZ_FQUS01000033.1"/>
</dbReference>
<evidence type="ECO:0000313" key="1">
    <source>
        <dbReference type="EMBL" id="SHG53925.1"/>
    </source>
</evidence>
<accession>A0A1M5KMF4</accession>
<dbReference type="AlphaFoldDB" id="A0A1M5KMF4"/>
<dbReference type="STRING" id="1194090.SAMN05443144_1336"/>
<dbReference type="Proteomes" id="UP000184041">
    <property type="component" value="Unassembled WGS sequence"/>
</dbReference>
<evidence type="ECO:0000313" key="2">
    <source>
        <dbReference type="Proteomes" id="UP000184041"/>
    </source>
</evidence>